<evidence type="ECO:0000313" key="4">
    <source>
        <dbReference type="Proteomes" id="UP001465755"/>
    </source>
</evidence>
<comment type="caution">
    <text evidence="3">The sequence shown here is derived from an EMBL/GenBank/DDBJ whole genome shotgun (WGS) entry which is preliminary data.</text>
</comment>
<sequence length="189" mass="21117">MQTLLLPNNRALTVSQKQHLHCCSANAVPLPRRHRLAVFASQPTKERKGFGNEPPPPEPPSTPASQQQDSPRLQSIRQQRNENIQEVPEIVNQRMLTRIILCAGVPTFTGVLLFPFFYWLKIAQGIKVPMPLVYFVQSLTFGGGLLGITYGILSASWDPRKDGSWLGLTEFKENVPNMLASIKNKNASK</sequence>
<evidence type="ECO:0000256" key="2">
    <source>
        <dbReference type="SAM" id="Phobius"/>
    </source>
</evidence>
<feature type="region of interest" description="Disordered" evidence="1">
    <location>
        <begin position="41"/>
        <end position="75"/>
    </location>
</feature>
<keyword evidence="2" id="KW-1133">Transmembrane helix</keyword>
<keyword evidence="2" id="KW-0812">Transmembrane</keyword>
<name>A0AAW1NLN4_9CHLO</name>
<dbReference type="EMBL" id="JALJOQ010000188">
    <property type="protein sequence ID" value="KAK9790739.1"/>
    <property type="molecule type" value="Genomic_DNA"/>
</dbReference>
<keyword evidence="2" id="KW-0472">Membrane</keyword>
<feature type="compositionally biased region" description="Polar residues" evidence="1">
    <location>
        <begin position="63"/>
        <end position="75"/>
    </location>
</feature>
<protein>
    <recommendedName>
        <fullName evidence="5">Protein PAM68, chloroplastic</fullName>
    </recommendedName>
</protein>
<dbReference type="PANTHER" id="PTHR34575">
    <property type="entry name" value="PROTEIN PAM68, CHLOROPLASTIC"/>
    <property type="match status" value="1"/>
</dbReference>
<evidence type="ECO:0000313" key="3">
    <source>
        <dbReference type="EMBL" id="KAK9790739.1"/>
    </source>
</evidence>
<dbReference type="Pfam" id="PF11947">
    <property type="entry name" value="DUF3464"/>
    <property type="match status" value="1"/>
</dbReference>
<reference evidence="3 4" key="1">
    <citation type="journal article" date="2024" name="Nat. Commun.">
        <title>Phylogenomics reveals the evolutionary origins of lichenization in chlorophyte algae.</title>
        <authorList>
            <person name="Puginier C."/>
            <person name="Libourel C."/>
            <person name="Otte J."/>
            <person name="Skaloud P."/>
            <person name="Haon M."/>
            <person name="Grisel S."/>
            <person name="Petersen M."/>
            <person name="Berrin J.G."/>
            <person name="Delaux P.M."/>
            <person name="Dal Grande F."/>
            <person name="Keller J."/>
        </authorList>
    </citation>
    <scope>NUCLEOTIDE SEQUENCE [LARGE SCALE GENOMIC DNA]</scope>
    <source>
        <strain evidence="3 4">SAG 2036</strain>
    </source>
</reference>
<dbReference type="AlphaFoldDB" id="A0AAW1NLN4"/>
<feature type="compositionally biased region" description="Pro residues" evidence="1">
    <location>
        <begin position="53"/>
        <end position="62"/>
    </location>
</feature>
<evidence type="ECO:0008006" key="5">
    <source>
        <dbReference type="Google" id="ProtNLM"/>
    </source>
</evidence>
<gene>
    <name evidence="3" type="ORF">WJX73_006026</name>
</gene>
<organism evidence="3 4">
    <name type="scientific">Symbiochloris irregularis</name>
    <dbReference type="NCBI Taxonomy" id="706552"/>
    <lineage>
        <taxon>Eukaryota</taxon>
        <taxon>Viridiplantae</taxon>
        <taxon>Chlorophyta</taxon>
        <taxon>core chlorophytes</taxon>
        <taxon>Trebouxiophyceae</taxon>
        <taxon>Trebouxiales</taxon>
        <taxon>Trebouxiaceae</taxon>
        <taxon>Symbiochloris</taxon>
    </lineage>
</organism>
<dbReference type="Proteomes" id="UP001465755">
    <property type="component" value="Unassembled WGS sequence"/>
</dbReference>
<dbReference type="InterPro" id="IPR021855">
    <property type="entry name" value="PAM68-like"/>
</dbReference>
<feature type="transmembrane region" description="Helical" evidence="2">
    <location>
        <begin position="132"/>
        <end position="153"/>
    </location>
</feature>
<keyword evidence="4" id="KW-1185">Reference proteome</keyword>
<feature type="transmembrane region" description="Helical" evidence="2">
    <location>
        <begin position="99"/>
        <end position="120"/>
    </location>
</feature>
<evidence type="ECO:0000256" key="1">
    <source>
        <dbReference type="SAM" id="MobiDB-lite"/>
    </source>
</evidence>
<dbReference type="PANTHER" id="PTHR34575:SF1">
    <property type="entry name" value="PROTEIN PAM68, CHLOROPLASTIC"/>
    <property type="match status" value="1"/>
</dbReference>
<accession>A0AAW1NLN4</accession>
<proteinExistence type="predicted"/>